<dbReference type="SUPFAM" id="SSF57938">
    <property type="entry name" value="DnaJ/Hsp40 cysteine-rich domain"/>
    <property type="match status" value="1"/>
</dbReference>
<evidence type="ECO:0008006" key="6">
    <source>
        <dbReference type="Google" id="ProtNLM"/>
    </source>
</evidence>
<dbReference type="HAMAP" id="MF_04158">
    <property type="entry name" value="Antitermination_lambda"/>
    <property type="match status" value="1"/>
</dbReference>
<dbReference type="GO" id="GO:0003677">
    <property type="term" value="F:DNA binding"/>
    <property type="evidence" value="ECO:0007669"/>
    <property type="project" value="UniProtKB-KW"/>
</dbReference>
<comment type="caution">
    <text evidence="4">The sequence shown here is derived from an EMBL/GenBank/DDBJ whole genome shotgun (WGS) entry which is preliminary data.</text>
</comment>
<dbReference type="EMBL" id="JTJJ01000074">
    <property type="protein sequence ID" value="KHJ66590.1"/>
    <property type="molecule type" value="Genomic_DNA"/>
</dbReference>
<dbReference type="InterPro" id="IPR036410">
    <property type="entry name" value="HSP_DnaJ_Cys-rich_dom_sf"/>
</dbReference>
<evidence type="ECO:0000256" key="1">
    <source>
        <dbReference type="ARBA" id="ARBA00023015"/>
    </source>
</evidence>
<dbReference type="RefSeq" id="WP_039334025.1">
    <property type="nucleotide sequence ID" value="NZ_JTJJ01000074.1"/>
</dbReference>
<keyword evidence="3" id="KW-0804">Transcription</keyword>
<name>A0A0B1R668_9GAMM</name>
<dbReference type="InterPro" id="IPR003222">
    <property type="entry name" value="Antitermntn"/>
</dbReference>
<accession>A0A0B1R668</accession>
<keyword evidence="1" id="KW-0805">Transcription regulation</keyword>
<sequence length="233" mass="25789">MKLESVVKYHSPRSLSPHALSVATSPYNLSGTDVMAALGMALKRAPLGYSAFCSKMNLSQRDRKRTVELLTVLGLRVSGRYPALTKLSAREQRAVIKVIAIYAYLDYARSPETEIPCHACSSTGFRKGKRCSKCAGKGMTRAACKDCKGRGQSVNRMKTELQGVPVYQDCKRCGGRGFERIPSAVVFRALFQVTSGISLDTWNKSVKQLLAFLISELYREEAWAEKHLSVITK</sequence>
<evidence type="ECO:0000313" key="4">
    <source>
        <dbReference type="EMBL" id="KHJ66590.1"/>
    </source>
</evidence>
<reference evidence="4 5" key="1">
    <citation type="submission" date="2014-11" db="EMBL/GenBank/DDBJ databases">
        <title>Genome sequencing of Pantoea rodasii ND03.</title>
        <authorList>
            <person name="Muhamad Yunos N.Y."/>
            <person name="Chan K.-G."/>
        </authorList>
    </citation>
    <scope>NUCLEOTIDE SEQUENCE [LARGE SCALE GENOMIC DNA]</scope>
    <source>
        <strain evidence="4 5">ND03</strain>
    </source>
</reference>
<dbReference type="GO" id="GO:0006355">
    <property type="term" value="P:regulation of DNA-templated transcription"/>
    <property type="evidence" value="ECO:0007669"/>
    <property type="project" value="InterPro"/>
</dbReference>
<dbReference type="Pfam" id="PF03589">
    <property type="entry name" value="Antiterm"/>
    <property type="match status" value="2"/>
</dbReference>
<dbReference type="Gene3D" id="1.10.274.110">
    <property type="match status" value="1"/>
</dbReference>
<proteinExistence type="inferred from homology"/>
<keyword evidence="2" id="KW-0238">DNA-binding</keyword>
<dbReference type="InterPro" id="IPR038500">
    <property type="entry name" value="Antitermination_sf"/>
</dbReference>
<evidence type="ECO:0000313" key="5">
    <source>
        <dbReference type="Proteomes" id="UP000030853"/>
    </source>
</evidence>
<organism evidence="4 5">
    <name type="scientific">Pantoea rodasii</name>
    <dbReference type="NCBI Taxonomy" id="1076549"/>
    <lineage>
        <taxon>Bacteria</taxon>
        <taxon>Pseudomonadati</taxon>
        <taxon>Pseudomonadota</taxon>
        <taxon>Gammaproteobacteria</taxon>
        <taxon>Enterobacterales</taxon>
        <taxon>Erwiniaceae</taxon>
        <taxon>Pantoea</taxon>
    </lineage>
</organism>
<gene>
    <name evidence="4" type="ORF">QU24_18535</name>
</gene>
<dbReference type="AlphaFoldDB" id="A0A0B1R668"/>
<evidence type="ECO:0000256" key="2">
    <source>
        <dbReference type="ARBA" id="ARBA00023125"/>
    </source>
</evidence>
<evidence type="ECO:0000256" key="3">
    <source>
        <dbReference type="ARBA" id="ARBA00023163"/>
    </source>
</evidence>
<protein>
    <recommendedName>
        <fullName evidence="6">Antitermination protein</fullName>
    </recommendedName>
</protein>
<dbReference type="Proteomes" id="UP000030853">
    <property type="component" value="Unassembled WGS sequence"/>
</dbReference>